<evidence type="ECO:0000256" key="9">
    <source>
        <dbReference type="ARBA" id="ARBA00022989"/>
    </source>
</evidence>
<dbReference type="RefSeq" id="WP_160300635.1">
    <property type="nucleotide sequence ID" value="NZ_CP010904.1"/>
</dbReference>
<evidence type="ECO:0000256" key="1">
    <source>
        <dbReference type="ARBA" id="ARBA00001947"/>
    </source>
</evidence>
<dbReference type="GO" id="GO:0016020">
    <property type="term" value="C:membrane"/>
    <property type="evidence" value="ECO:0007669"/>
    <property type="project" value="UniProtKB-SubCell"/>
</dbReference>
<evidence type="ECO:0000256" key="11">
    <source>
        <dbReference type="ARBA" id="ARBA00023136"/>
    </source>
</evidence>
<dbReference type="Pfam" id="PF02163">
    <property type="entry name" value="Peptidase_M50"/>
    <property type="match status" value="2"/>
</dbReference>
<dbReference type="AlphaFoldDB" id="A0A0G3EB84"/>
<keyword evidence="11 12" id="KW-0472">Membrane</keyword>
<evidence type="ECO:0000256" key="3">
    <source>
        <dbReference type="ARBA" id="ARBA00007931"/>
    </source>
</evidence>
<dbReference type="STRING" id="1307763.L21SP4_00476"/>
<dbReference type="GO" id="GO:0008237">
    <property type="term" value="F:metallopeptidase activity"/>
    <property type="evidence" value="ECO:0007669"/>
    <property type="project" value="UniProtKB-KW"/>
</dbReference>
<evidence type="ECO:0000256" key="12">
    <source>
        <dbReference type="SAM" id="Phobius"/>
    </source>
</evidence>
<evidence type="ECO:0000313" key="14">
    <source>
        <dbReference type="EMBL" id="AKJ63756.1"/>
    </source>
</evidence>
<dbReference type="Proteomes" id="UP000035268">
    <property type="component" value="Chromosome"/>
</dbReference>
<keyword evidence="5 12" id="KW-0812">Transmembrane</keyword>
<dbReference type="KEGG" id="vbl:L21SP4_00476"/>
<dbReference type="OrthoDB" id="9800627at2"/>
<comment type="similarity">
    <text evidence="3">Belongs to the peptidase M50B family.</text>
</comment>
<gene>
    <name evidence="14" type="ORF">L21SP4_00476</name>
</gene>
<sequence length="273" mass="29428">MIKGSYRIATVAGIPIKVHLTLLLMLLLFLVWQGPLGLIIALGLFTSVALHELGHSRVALRKGCTVSEIMLLPIGGMAKMSNLPRDPADEFKIAIAGPLVSLGLSAAAFGLYLLSGSLGLELAAFVALSLAVLNLVLALFNLLPSFPMDGGRIFRAWLTPRKGRLEATRIASKIGRSLAVVFGIVGLFNGNLILVLIAVFIFQAAGAEYRLVRQQHHPLYGEGFGGPQRYGNPGVEETEISVGPPPYAQKRSPLDSWRARARALWRRITGSRS</sequence>
<protein>
    <submittedName>
        <fullName evidence="14">Putative peptidase M50</fullName>
    </submittedName>
</protein>
<evidence type="ECO:0000259" key="13">
    <source>
        <dbReference type="Pfam" id="PF02163"/>
    </source>
</evidence>
<evidence type="ECO:0000256" key="4">
    <source>
        <dbReference type="ARBA" id="ARBA00022670"/>
    </source>
</evidence>
<evidence type="ECO:0000256" key="2">
    <source>
        <dbReference type="ARBA" id="ARBA00004141"/>
    </source>
</evidence>
<evidence type="ECO:0000256" key="10">
    <source>
        <dbReference type="ARBA" id="ARBA00023049"/>
    </source>
</evidence>
<dbReference type="PANTHER" id="PTHR39188:SF3">
    <property type="entry name" value="STAGE IV SPORULATION PROTEIN FB"/>
    <property type="match status" value="1"/>
</dbReference>
<keyword evidence="10" id="KW-0482">Metalloprotease</keyword>
<dbReference type="CDD" id="cd06164">
    <property type="entry name" value="S2P-M50_SpoIVFB_CBS"/>
    <property type="match status" value="1"/>
</dbReference>
<keyword evidence="4" id="KW-0645">Protease</keyword>
<dbReference type="InterPro" id="IPR008915">
    <property type="entry name" value="Peptidase_M50"/>
</dbReference>
<evidence type="ECO:0000256" key="7">
    <source>
        <dbReference type="ARBA" id="ARBA00022801"/>
    </source>
</evidence>
<evidence type="ECO:0000256" key="5">
    <source>
        <dbReference type="ARBA" id="ARBA00022692"/>
    </source>
</evidence>
<dbReference type="PATRIC" id="fig|1609981.3.peg.502"/>
<reference evidence="14 15" key="2">
    <citation type="journal article" date="2016" name="ISME J.">
        <title>Characterization of the first cultured representative of Verrucomicrobia subdivision 5 indicates the proposal of a novel phylum.</title>
        <authorList>
            <person name="Spring S."/>
            <person name="Bunk B."/>
            <person name="Sproer C."/>
            <person name="Schumann P."/>
            <person name="Rohde M."/>
            <person name="Tindall B.J."/>
            <person name="Klenk H.P."/>
        </authorList>
    </citation>
    <scope>NUCLEOTIDE SEQUENCE [LARGE SCALE GENOMIC DNA]</scope>
    <source>
        <strain evidence="14 15">L21-Fru-AB</strain>
    </source>
</reference>
<comment type="subcellular location">
    <subcellularLocation>
        <location evidence="2">Membrane</location>
        <topology evidence="2">Multi-pass membrane protein</topology>
    </subcellularLocation>
</comment>
<name>A0A0G3EB84_9BACT</name>
<keyword evidence="6" id="KW-0479">Metal-binding</keyword>
<feature type="transmembrane region" description="Helical" evidence="12">
    <location>
        <begin position="120"/>
        <end position="143"/>
    </location>
</feature>
<feature type="transmembrane region" description="Helical" evidence="12">
    <location>
        <begin position="178"/>
        <end position="202"/>
    </location>
</feature>
<dbReference type="GO" id="GO:0006508">
    <property type="term" value="P:proteolysis"/>
    <property type="evidence" value="ECO:0007669"/>
    <property type="project" value="UniProtKB-KW"/>
</dbReference>
<accession>A0A0G3EB84</accession>
<feature type="domain" description="Peptidase M50" evidence="13">
    <location>
        <begin position="128"/>
        <end position="181"/>
    </location>
</feature>
<evidence type="ECO:0000256" key="6">
    <source>
        <dbReference type="ARBA" id="ARBA00022723"/>
    </source>
</evidence>
<keyword evidence="9 12" id="KW-1133">Transmembrane helix</keyword>
<feature type="transmembrane region" description="Helical" evidence="12">
    <location>
        <begin position="93"/>
        <end position="114"/>
    </location>
</feature>
<organism evidence="14 15">
    <name type="scientific">Kiritimatiella glycovorans</name>
    <dbReference type="NCBI Taxonomy" id="1307763"/>
    <lineage>
        <taxon>Bacteria</taxon>
        <taxon>Pseudomonadati</taxon>
        <taxon>Kiritimatiellota</taxon>
        <taxon>Kiritimatiellia</taxon>
        <taxon>Kiritimatiellales</taxon>
        <taxon>Kiritimatiellaceae</taxon>
        <taxon>Kiritimatiella</taxon>
    </lineage>
</organism>
<keyword evidence="15" id="KW-1185">Reference proteome</keyword>
<dbReference type="PANTHER" id="PTHR39188">
    <property type="entry name" value="MEMBRANE-ASSOCIATED ZINC METALLOPROTEASE M50B"/>
    <property type="match status" value="1"/>
</dbReference>
<evidence type="ECO:0000313" key="15">
    <source>
        <dbReference type="Proteomes" id="UP000035268"/>
    </source>
</evidence>
<keyword evidence="8" id="KW-0862">Zinc</keyword>
<comment type="cofactor">
    <cofactor evidence="1">
        <name>Zn(2+)</name>
        <dbReference type="ChEBI" id="CHEBI:29105"/>
    </cofactor>
</comment>
<evidence type="ECO:0000256" key="8">
    <source>
        <dbReference type="ARBA" id="ARBA00022833"/>
    </source>
</evidence>
<reference evidence="15" key="1">
    <citation type="submission" date="2015-02" db="EMBL/GenBank/DDBJ databases">
        <title>Description and complete genome sequence of the first cultured representative of the subdivision 5 of the Verrucomicrobia phylum.</title>
        <authorList>
            <person name="Spring S."/>
            <person name="Bunk B."/>
            <person name="Sproer C."/>
            <person name="Klenk H.-P."/>
        </authorList>
    </citation>
    <scope>NUCLEOTIDE SEQUENCE [LARGE SCALE GENOMIC DNA]</scope>
    <source>
        <strain evidence="15">L21-Fru-AB</strain>
    </source>
</reference>
<proteinExistence type="inferred from homology"/>
<dbReference type="GO" id="GO:0046872">
    <property type="term" value="F:metal ion binding"/>
    <property type="evidence" value="ECO:0007669"/>
    <property type="project" value="UniProtKB-KW"/>
</dbReference>
<dbReference type="EMBL" id="CP010904">
    <property type="protein sequence ID" value="AKJ63756.1"/>
    <property type="molecule type" value="Genomic_DNA"/>
</dbReference>
<keyword evidence="7" id="KW-0378">Hydrolase</keyword>
<feature type="domain" description="Peptidase M50" evidence="13">
    <location>
        <begin position="40"/>
        <end position="114"/>
    </location>
</feature>